<evidence type="ECO:0000313" key="1">
    <source>
        <dbReference type="EMBL" id="ARQ00989.1"/>
    </source>
</evidence>
<dbReference type="RefSeq" id="WP_245303457.1">
    <property type="nucleotide sequence ID" value="NZ_CP021112.1"/>
</dbReference>
<name>A0A1W6ZU85_9HYPH</name>
<dbReference type="STRING" id="1235591.CAK95_19235"/>
<dbReference type="AlphaFoldDB" id="A0A1W6ZU85"/>
<evidence type="ECO:0000313" key="2">
    <source>
        <dbReference type="Proteomes" id="UP000194137"/>
    </source>
</evidence>
<dbReference type="Proteomes" id="UP000194137">
    <property type="component" value="Chromosome"/>
</dbReference>
<gene>
    <name evidence="1" type="ORF">CAK95_19235</name>
</gene>
<dbReference type="KEGG" id="psin:CAK95_19235"/>
<accession>A0A1W6ZU85</accession>
<proteinExistence type="predicted"/>
<reference evidence="1 2" key="1">
    <citation type="submission" date="2017-05" db="EMBL/GenBank/DDBJ databases">
        <title>Full genome sequence of Pseudorhodoplanes sinuspersici.</title>
        <authorList>
            <person name="Dastgheib S.M.M."/>
            <person name="Shavandi M."/>
            <person name="Tirandaz H."/>
        </authorList>
    </citation>
    <scope>NUCLEOTIDE SEQUENCE [LARGE SCALE GENOMIC DNA]</scope>
    <source>
        <strain evidence="1 2">RIPI110</strain>
    </source>
</reference>
<protein>
    <submittedName>
        <fullName evidence="1">Uncharacterized protein</fullName>
    </submittedName>
</protein>
<organism evidence="1 2">
    <name type="scientific">Pseudorhodoplanes sinuspersici</name>
    <dbReference type="NCBI Taxonomy" id="1235591"/>
    <lineage>
        <taxon>Bacteria</taxon>
        <taxon>Pseudomonadati</taxon>
        <taxon>Pseudomonadota</taxon>
        <taxon>Alphaproteobacteria</taxon>
        <taxon>Hyphomicrobiales</taxon>
        <taxon>Pseudorhodoplanes</taxon>
    </lineage>
</organism>
<dbReference type="EMBL" id="CP021112">
    <property type="protein sequence ID" value="ARQ00989.1"/>
    <property type="molecule type" value="Genomic_DNA"/>
</dbReference>
<keyword evidence="2" id="KW-1185">Reference proteome</keyword>
<sequence>MSTAIGTNLTSLFSSAGRGYTIPAAPSLAQILTDEDKKKTSSSPSTIISLSDEAKAYLAQTSQPANSDAMPLETLATNARNWFDQQYEKLGISSAILDGAVAVDFSSQSRATLSAIVSNAQKLFSKDEVKAAQSALQGRFDDAMAHHVVIARHSGDYASLYDAALAYMDEAGADERNTASWQAQRKALVDGAAAARKTFGKAPNTGNSDDPVQVLLAKTSEMNSPSSGASSGSIAARARALLDDQINAAADKGSELVFNARRTFGQQVDFSKFDNRMLATVSLNQDATFSIDEARAAKAELNQRNRLSLLNAINSGNSSDPSAGSLAMIKQYAAMSAEEKSVLGVTEQVMNRLVRGYNSLLSVQSSFSNSGTTGISAYL</sequence>